<dbReference type="InterPro" id="IPR045582">
    <property type="entry name" value="Trehalase-like_N"/>
</dbReference>
<accession>A0A4D7AZQ4</accession>
<dbReference type="AlphaFoldDB" id="A0A4D7AZQ4"/>
<feature type="domain" description="Trehalase-like N-terminal" evidence="2">
    <location>
        <begin position="9"/>
        <end position="149"/>
    </location>
</feature>
<sequence>MSDMAPPQLAVIGNSAIAALIDDKARVLWTCWPRIDSDPLFSALLGGADPQRGLMSVELDGMVATRQAYERNTAVLTTLMTAADGSAIRVTDFAPRFKQYDRIFRPPMLMRRIEPVAGNPRIRVLMRPTFAYGRLDGTVVPGSNHVRYVSEAGSVRLTSDIPVAYLSAEAKFAPTKPVTLIVHADETFPSSIEEVWWSFLRQTRQYWLDWARYLSVPYEWQEAVIRAAITLKLCSCEETGAVVAALTTSIPESPRSGRNWDYRFCWLRDAYFTVHALNKLGATLTMERFLDYVRTVIATETGPRLKPVYAIVPEHSLDEWIADALPGFNGDGPVRIGNAAAEQAQHDVAGSLILAASHMFYDCRLPKMGDATLFHELEALGETAAAMAFEPDAGIWEYRGRKAIHTHSAAMCFAACDRLAKIAHKLALSQRETYWQAHASRIRETILARAWNEKEGLFASRFDGSGADASTLLLVELGVVEPTDQRFVRTVETLQRRLTRSGFLMRYDENDDFGAPETSFNICSFWLADALVAIGRRDEARALFEALLARRNHVGLLSEDIDPVTGELWGNFPQTYSMVGIIVTAMRLSREWIH</sequence>
<evidence type="ECO:0000259" key="2">
    <source>
        <dbReference type="Pfam" id="PF19291"/>
    </source>
</evidence>
<dbReference type="PANTHER" id="PTHR31616">
    <property type="entry name" value="TREHALASE"/>
    <property type="match status" value="1"/>
</dbReference>
<dbReference type="InterPro" id="IPR008928">
    <property type="entry name" value="6-hairpin_glycosidase_sf"/>
</dbReference>
<dbReference type="InterPro" id="IPR011613">
    <property type="entry name" value="GH15-like"/>
</dbReference>
<dbReference type="Proteomes" id="UP000298781">
    <property type="component" value="Chromosome"/>
</dbReference>
<dbReference type="Pfam" id="PF19291">
    <property type="entry name" value="TREH_N"/>
    <property type="match status" value="1"/>
</dbReference>
<dbReference type="SUPFAM" id="SSF48208">
    <property type="entry name" value="Six-hairpin glycosidases"/>
    <property type="match status" value="1"/>
</dbReference>
<dbReference type="GO" id="GO:0005975">
    <property type="term" value="P:carbohydrate metabolic process"/>
    <property type="evidence" value="ECO:0007669"/>
    <property type="project" value="InterPro"/>
</dbReference>
<dbReference type="GO" id="GO:0004553">
    <property type="term" value="F:hydrolase activity, hydrolyzing O-glycosyl compounds"/>
    <property type="evidence" value="ECO:0007669"/>
    <property type="project" value="TreeGrafter"/>
</dbReference>
<dbReference type="OrthoDB" id="3902805at2"/>
<evidence type="ECO:0000313" key="4">
    <source>
        <dbReference type="Proteomes" id="UP000298781"/>
    </source>
</evidence>
<dbReference type="Pfam" id="PF00723">
    <property type="entry name" value="Glyco_hydro_15"/>
    <property type="match status" value="1"/>
</dbReference>
<dbReference type="InterPro" id="IPR012341">
    <property type="entry name" value="6hp_glycosidase-like_sf"/>
</dbReference>
<dbReference type="PANTHER" id="PTHR31616:SF0">
    <property type="entry name" value="GLUCAN 1,4-ALPHA-GLUCOSIDASE"/>
    <property type="match status" value="1"/>
</dbReference>
<organism evidence="3 4">
    <name type="scientific">Phreatobacter stygius</name>
    <dbReference type="NCBI Taxonomy" id="1940610"/>
    <lineage>
        <taxon>Bacteria</taxon>
        <taxon>Pseudomonadati</taxon>
        <taxon>Pseudomonadota</taxon>
        <taxon>Alphaproteobacteria</taxon>
        <taxon>Hyphomicrobiales</taxon>
        <taxon>Phreatobacteraceae</taxon>
        <taxon>Phreatobacter</taxon>
    </lineage>
</organism>
<evidence type="ECO:0000313" key="3">
    <source>
        <dbReference type="EMBL" id="QCI66829.1"/>
    </source>
</evidence>
<name>A0A4D7AZQ4_9HYPH</name>
<protein>
    <submittedName>
        <fullName evidence="3">Glycoside hydrolase family 15 protein</fullName>
    </submittedName>
</protein>
<feature type="domain" description="GH15-like" evidence="1">
    <location>
        <begin position="222"/>
        <end position="584"/>
    </location>
</feature>
<keyword evidence="3" id="KW-0378">Hydrolase</keyword>
<dbReference type="EMBL" id="CP039690">
    <property type="protein sequence ID" value="QCI66829.1"/>
    <property type="molecule type" value="Genomic_DNA"/>
</dbReference>
<keyword evidence="4" id="KW-1185">Reference proteome</keyword>
<evidence type="ECO:0000259" key="1">
    <source>
        <dbReference type="Pfam" id="PF00723"/>
    </source>
</evidence>
<proteinExistence type="predicted"/>
<gene>
    <name evidence="3" type="ORF">E8M01_22840</name>
</gene>
<reference evidence="3 4" key="1">
    <citation type="submission" date="2019-04" db="EMBL/GenBank/DDBJ databases">
        <title>Phreatobacter aquaticus sp. nov.</title>
        <authorList>
            <person name="Choi A."/>
        </authorList>
    </citation>
    <scope>NUCLEOTIDE SEQUENCE [LARGE SCALE GENOMIC DNA]</scope>
    <source>
        <strain evidence="3 4">KCTC 52518</strain>
    </source>
</reference>
<dbReference type="Gene3D" id="1.50.10.10">
    <property type="match status" value="1"/>
</dbReference>
<dbReference type="KEGG" id="pstg:E8M01_22840"/>